<protein>
    <submittedName>
        <fullName evidence="1">Uncharacterized protein</fullName>
    </submittedName>
</protein>
<name>A0A9Q1QAI5_9CARY</name>
<accession>A0A9Q1QAI5</accession>
<dbReference type="AlphaFoldDB" id="A0A9Q1QAI5"/>
<dbReference type="Proteomes" id="UP001153076">
    <property type="component" value="Unassembled WGS sequence"/>
</dbReference>
<comment type="caution">
    <text evidence="1">The sequence shown here is derived from an EMBL/GenBank/DDBJ whole genome shotgun (WGS) entry which is preliminary data.</text>
</comment>
<keyword evidence="2" id="KW-1185">Reference proteome</keyword>
<sequence>MDGMALCVLGNFEWYCREVAFPSLPLPFDYKELCPDFVLAKAEEYAQDYEVPQLSQVAFFTMLLNDAVKLGVLRAWMIENFIRTLALLLAYIDHMVLPPKPDYVGFWGCMATALGARFPGIWFERTAPRPFFMVGDFQVAFEESLASSSIAPRRLPRPLSKLHLADMEEVARDFNIPEIIQATFYAMVVNNAAADYVRTTFIWCLKELARPTQLLTEDYRGLCPDFDFKVAEASTLDSHIPELTQAVFTPWCSTMP</sequence>
<dbReference type="EMBL" id="JAKOGI010000473">
    <property type="protein sequence ID" value="KAJ8434504.1"/>
    <property type="molecule type" value="Genomic_DNA"/>
</dbReference>
<reference evidence="1" key="1">
    <citation type="submission" date="2022-04" db="EMBL/GenBank/DDBJ databases">
        <title>Carnegiea gigantea Genome sequencing and assembly v2.</title>
        <authorList>
            <person name="Copetti D."/>
            <person name="Sanderson M.J."/>
            <person name="Burquez A."/>
            <person name="Wojciechowski M.F."/>
        </authorList>
    </citation>
    <scope>NUCLEOTIDE SEQUENCE</scope>
    <source>
        <strain evidence="1">SGP5-SGP5p</strain>
        <tissue evidence="1">Aerial part</tissue>
    </source>
</reference>
<evidence type="ECO:0000313" key="2">
    <source>
        <dbReference type="Proteomes" id="UP001153076"/>
    </source>
</evidence>
<evidence type="ECO:0000313" key="1">
    <source>
        <dbReference type="EMBL" id="KAJ8434504.1"/>
    </source>
</evidence>
<proteinExistence type="predicted"/>
<gene>
    <name evidence="1" type="ORF">Cgig2_001557</name>
</gene>
<organism evidence="1 2">
    <name type="scientific">Carnegiea gigantea</name>
    <dbReference type="NCBI Taxonomy" id="171969"/>
    <lineage>
        <taxon>Eukaryota</taxon>
        <taxon>Viridiplantae</taxon>
        <taxon>Streptophyta</taxon>
        <taxon>Embryophyta</taxon>
        <taxon>Tracheophyta</taxon>
        <taxon>Spermatophyta</taxon>
        <taxon>Magnoliopsida</taxon>
        <taxon>eudicotyledons</taxon>
        <taxon>Gunneridae</taxon>
        <taxon>Pentapetalae</taxon>
        <taxon>Caryophyllales</taxon>
        <taxon>Cactineae</taxon>
        <taxon>Cactaceae</taxon>
        <taxon>Cactoideae</taxon>
        <taxon>Echinocereeae</taxon>
        <taxon>Carnegiea</taxon>
    </lineage>
</organism>